<protein>
    <submittedName>
        <fullName evidence="1">Uncharacterized protein</fullName>
    </submittedName>
</protein>
<proteinExistence type="predicted"/>
<gene>
    <name evidence="1" type="ORF">LSALG_LOCUS2346</name>
</gene>
<accession>A0AA35UVQ8</accession>
<reference evidence="1" key="1">
    <citation type="submission" date="2023-04" db="EMBL/GenBank/DDBJ databases">
        <authorList>
            <person name="Vijverberg K."/>
            <person name="Xiong W."/>
            <person name="Schranz E."/>
        </authorList>
    </citation>
    <scope>NUCLEOTIDE SEQUENCE</scope>
</reference>
<dbReference type="EMBL" id="OX465086">
    <property type="protein sequence ID" value="CAI9261561.1"/>
    <property type="molecule type" value="Genomic_DNA"/>
</dbReference>
<dbReference type="AlphaFoldDB" id="A0AA35UVQ8"/>
<organism evidence="1 2">
    <name type="scientific">Lactuca saligna</name>
    <name type="common">Willowleaf lettuce</name>
    <dbReference type="NCBI Taxonomy" id="75948"/>
    <lineage>
        <taxon>Eukaryota</taxon>
        <taxon>Viridiplantae</taxon>
        <taxon>Streptophyta</taxon>
        <taxon>Embryophyta</taxon>
        <taxon>Tracheophyta</taxon>
        <taxon>Spermatophyta</taxon>
        <taxon>Magnoliopsida</taxon>
        <taxon>eudicotyledons</taxon>
        <taxon>Gunneridae</taxon>
        <taxon>Pentapetalae</taxon>
        <taxon>asterids</taxon>
        <taxon>campanulids</taxon>
        <taxon>Asterales</taxon>
        <taxon>Asteraceae</taxon>
        <taxon>Cichorioideae</taxon>
        <taxon>Cichorieae</taxon>
        <taxon>Lactucinae</taxon>
        <taxon>Lactuca</taxon>
    </lineage>
</organism>
<evidence type="ECO:0000313" key="1">
    <source>
        <dbReference type="EMBL" id="CAI9261561.1"/>
    </source>
</evidence>
<sequence length="108" mass="11843">MSKASLFDMPSVITQSHSMLSKYVNSIIPPLLIPVLKPLPEPLVMINLGGKKSSYVPYPRWLGLILDHNEEVYSISHGTIIPIHGLSSKIINAAPSDGDKHITQKMAN</sequence>
<keyword evidence="2" id="KW-1185">Reference proteome</keyword>
<name>A0AA35UVQ8_LACSI</name>
<evidence type="ECO:0000313" key="2">
    <source>
        <dbReference type="Proteomes" id="UP001177003"/>
    </source>
</evidence>
<dbReference type="Proteomes" id="UP001177003">
    <property type="component" value="Chromosome 0"/>
</dbReference>